<keyword evidence="4 9" id="KW-0067">ATP-binding</keyword>
<dbReference type="InterPro" id="IPR027417">
    <property type="entry name" value="P-loop_NTPase"/>
</dbReference>
<dbReference type="Gene3D" id="3.40.50.300">
    <property type="entry name" value="P-loop containing nucleotide triphosphate hydrolases"/>
    <property type="match status" value="2"/>
</dbReference>
<accession>A0A518HY68</accession>
<dbReference type="PANTHER" id="PTHR11070:SF45">
    <property type="entry name" value="DNA 3'-5' HELICASE"/>
    <property type="match status" value="1"/>
</dbReference>
<feature type="binding site" evidence="9">
    <location>
        <begin position="252"/>
        <end position="259"/>
    </location>
    <ligand>
        <name>ATP</name>
        <dbReference type="ChEBI" id="CHEBI:30616"/>
    </ligand>
</feature>
<evidence type="ECO:0000256" key="1">
    <source>
        <dbReference type="ARBA" id="ARBA00022741"/>
    </source>
</evidence>
<dbReference type="Pfam" id="PF00580">
    <property type="entry name" value="UvrD-helicase"/>
    <property type="match status" value="1"/>
</dbReference>
<comment type="catalytic activity">
    <reaction evidence="6">
        <text>Couples ATP hydrolysis with the unwinding of duplex DNA by translocating in the 3'-5' direction.</text>
        <dbReference type="EC" id="5.6.2.4"/>
    </reaction>
</comment>
<dbReference type="OrthoDB" id="9787585at2"/>
<dbReference type="Pfam" id="PF13361">
    <property type="entry name" value="UvrD_C"/>
    <property type="match status" value="1"/>
</dbReference>
<keyword evidence="2 9" id="KW-0378">Hydrolase</keyword>
<dbReference type="RefSeq" id="WP_145390050.1">
    <property type="nucleotide sequence ID" value="NZ_CP037423.1"/>
</dbReference>
<evidence type="ECO:0000256" key="3">
    <source>
        <dbReference type="ARBA" id="ARBA00022806"/>
    </source>
</evidence>
<evidence type="ECO:0000259" key="10">
    <source>
        <dbReference type="PROSITE" id="PS51198"/>
    </source>
</evidence>
<keyword evidence="1 9" id="KW-0547">Nucleotide-binding</keyword>
<dbReference type="GO" id="GO:0005524">
    <property type="term" value="F:ATP binding"/>
    <property type="evidence" value="ECO:0007669"/>
    <property type="project" value="UniProtKB-UniRule"/>
</dbReference>
<feature type="domain" description="UvrD-like helicase ATP-binding" evidence="10">
    <location>
        <begin position="231"/>
        <end position="503"/>
    </location>
</feature>
<sequence>MEFRISDTFTDSLTRLTGDEQKSVKTTAFDLQIDPVNPGMQFHRIHRCKDPNFWSVRAGRDIRVIVHKTDASLLLCYVGHHDAAYAWAERRRIERHPRTGAAQLVEVRETVREIEIPKYVEQEVPAPTKTALLRRVSADDLLGYGVPPEWIDDVLAVNEDTLFDVADRLPREAAEAVLDLATGETPPKPVHASEDADPFAHPDAISRFRVMADVEQLRRALDAPWDKWAVFLHPSQESIVSRTFKGPARVCGSAGTGKTIVALHRAAHVARQNSKARVLLTTFSDSLAANLRRRLKCLVGEDEPSNRIVVKTLPQVARELLGYEPAMASEATVEELIGEAGRDVDRPMRFLMGEWATVVDGWQVHTWDEYRDVPRLGRRTRLGEPQRKELWTAFEKVLERLSQLGQLTEPMLLGDVTDKLASGSAESPYDFVIVDEAQDISVSELRFVAALTSAQPAGLFFAGDLGQRIFQAPFSWKSLGVDIRGRSQTLKINYRTSHQIRTQADRLLPNSIADVDGNAENRGGTISVFNGPKPSVTVCDCGDDEIATVAAWITGRQSEGVARGDICLIVRSSDQTSRASSAAAKAGLDSVILDSESEPDPTKASIATMHEAKGLEFRAVIVMACDDEVLPLQERIESAADTSELEEVYNTERHLLYVACTRARDHLLITAVDPASEFLDDFIESRNN</sequence>
<keyword evidence="5" id="KW-0413">Isomerase</keyword>
<dbReference type="InterPro" id="IPR000212">
    <property type="entry name" value="DNA_helicase_UvrD/REP"/>
</dbReference>
<protein>
    <recommendedName>
        <fullName evidence="7">DNA 3'-5' helicase</fullName>
        <ecNumber evidence="7">5.6.2.4</ecNumber>
    </recommendedName>
</protein>
<proteinExistence type="predicted"/>
<organism evidence="11 12">
    <name type="scientific">Stieleria neptunia</name>
    <dbReference type="NCBI Taxonomy" id="2527979"/>
    <lineage>
        <taxon>Bacteria</taxon>
        <taxon>Pseudomonadati</taxon>
        <taxon>Planctomycetota</taxon>
        <taxon>Planctomycetia</taxon>
        <taxon>Pirellulales</taxon>
        <taxon>Pirellulaceae</taxon>
        <taxon>Stieleria</taxon>
    </lineage>
</organism>
<dbReference type="InterPro" id="IPR014016">
    <property type="entry name" value="UvrD-like_ATP-bd"/>
</dbReference>
<evidence type="ECO:0000256" key="2">
    <source>
        <dbReference type="ARBA" id="ARBA00022801"/>
    </source>
</evidence>
<dbReference type="InterPro" id="IPR014017">
    <property type="entry name" value="DNA_helicase_UvrD-like_C"/>
</dbReference>
<evidence type="ECO:0000256" key="5">
    <source>
        <dbReference type="ARBA" id="ARBA00023235"/>
    </source>
</evidence>
<dbReference type="EC" id="5.6.2.4" evidence="7"/>
<dbReference type="SUPFAM" id="SSF52540">
    <property type="entry name" value="P-loop containing nucleoside triphosphate hydrolases"/>
    <property type="match status" value="1"/>
</dbReference>
<evidence type="ECO:0000256" key="7">
    <source>
        <dbReference type="ARBA" id="ARBA00034808"/>
    </source>
</evidence>
<keyword evidence="12" id="KW-1185">Reference proteome</keyword>
<evidence type="ECO:0000256" key="6">
    <source>
        <dbReference type="ARBA" id="ARBA00034617"/>
    </source>
</evidence>
<dbReference type="GO" id="GO:0000725">
    <property type="term" value="P:recombinational repair"/>
    <property type="evidence" value="ECO:0007669"/>
    <property type="project" value="TreeGrafter"/>
</dbReference>
<dbReference type="GO" id="GO:0005829">
    <property type="term" value="C:cytosol"/>
    <property type="evidence" value="ECO:0007669"/>
    <property type="project" value="TreeGrafter"/>
</dbReference>
<dbReference type="PROSITE" id="PS51198">
    <property type="entry name" value="UVRD_HELICASE_ATP_BIND"/>
    <property type="match status" value="1"/>
</dbReference>
<evidence type="ECO:0000256" key="4">
    <source>
        <dbReference type="ARBA" id="ARBA00022840"/>
    </source>
</evidence>
<dbReference type="GO" id="GO:0016887">
    <property type="term" value="F:ATP hydrolysis activity"/>
    <property type="evidence" value="ECO:0007669"/>
    <property type="project" value="RHEA"/>
</dbReference>
<gene>
    <name evidence="11" type="primary">yjcD</name>
    <name evidence="11" type="ORF">Enr13x_57060</name>
</gene>
<dbReference type="GO" id="GO:0003677">
    <property type="term" value="F:DNA binding"/>
    <property type="evidence" value="ECO:0007669"/>
    <property type="project" value="InterPro"/>
</dbReference>
<keyword evidence="3 9" id="KW-0347">Helicase</keyword>
<dbReference type="PANTHER" id="PTHR11070">
    <property type="entry name" value="UVRD / RECB / PCRA DNA HELICASE FAMILY MEMBER"/>
    <property type="match status" value="1"/>
</dbReference>
<evidence type="ECO:0000313" key="11">
    <source>
        <dbReference type="EMBL" id="QDV45803.1"/>
    </source>
</evidence>
<dbReference type="KEGG" id="snep:Enr13x_57060"/>
<evidence type="ECO:0000313" key="12">
    <source>
        <dbReference type="Proteomes" id="UP000319004"/>
    </source>
</evidence>
<dbReference type="AlphaFoldDB" id="A0A518HY68"/>
<evidence type="ECO:0000256" key="8">
    <source>
        <dbReference type="ARBA" id="ARBA00048988"/>
    </source>
</evidence>
<name>A0A518HY68_9BACT</name>
<reference evidence="11 12" key="1">
    <citation type="submission" date="2019-03" db="EMBL/GenBank/DDBJ databases">
        <title>Deep-cultivation of Planctomycetes and their phenomic and genomic characterization uncovers novel biology.</title>
        <authorList>
            <person name="Wiegand S."/>
            <person name="Jogler M."/>
            <person name="Boedeker C."/>
            <person name="Pinto D."/>
            <person name="Vollmers J."/>
            <person name="Rivas-Marin E."/>
            <person name="Kohn T."/>
            <person name="Peeters S.H."/>
            <person name="Heuer A."/>
            <person name="Rast P."/>
            <person name="Oberbeckmann S."/>
            <person name="Bunk B."/>
            <person name="Jeske O."/>
            <person name="Meyerdierks A."/>
            <person name="Storesund J.E."/>
            <person name="Kallscheuer N."/>
            <person name="Luecker S."/>
            <person name="Lage O.M."/>
            <person name="Pohl T."/>
            <person name="Merkel B.J."/>
            <person name="Hornburger P."/>
            <person name="Mueller R.-W."/>
            <person name="Bruemmer F."/>
            <person name="Labrenz M."/>
            <person name="Spormann A.M."/>
            <person name="Op den Camp H."/>
            <person name="Overmann J."/>
            <person name="Amann R."/>
            <person name="Jetten M.S.M."/>
            <person name="Mascher T."/>
            <person name="Medema M.H."/>
            <person name="Devos D.P."/>
            <person name="Kaster A.-K."/>
            <person name="Ovreas L."/>
            <person name="Rohde M."/>
            <person name="Galperin M.Y."/>
            <person name="Jogler C."/>
        </authorList>
    </citation>
    <scope>NUCLEOTIDE SEQUENCE [LARGE SCALE GENOMIC DNA]</scope>
    <source>
        <strain evidence="11 12">Enr13</strain>
    </source>
</reference>
<dbReference type="InterPro" id="IPR035093">
    <property type="entry name" value="RelE/ParE_toxin_dom_sf"/>
</dbReference>
<dbReference type="EMBL" id="CP037423">
    <property type="protein sequence ID" value="QDV45803.1"/>
    <property type="molecule type" value="Genomic_DNA"/>
</dbReference>
<dbReference type="SUPFAM" id="SSF143011">
    <property type="entry name" value="RelE-like"/>
    <property type="match status" value="1"/>
</dbReference>
<evidence type="ECO:0000256" key="9">
    <source>
        <dbReference type="PROSITE-ProRule" id="PRU00560"/>
    </source>
</evidence>
<dbReference type="GO" id="GO:0043138">
    <property type="term" value="F:3'-5' DNA helicase activity"/>
    <property type="evidence" value="ECO:0007669"/>
    <property type="project" value="UniProtKB-EC"/>
</dbReference>
<dbReference type="Proteomes" id="UP000319004">
    <property type="component" value="Chromosome"/>
</dbReference>
<comment type="catalytic activity">
    <reaction evidence="8">
        <text>ATP + H2O = ADP + phosphate + H(+)</text>
        <dbReference type="Rhea" id="RHEA:13065"/>
        <dbReference type="ChEBI" id="CHEBI:15377"/>
        <dbReference type="ChEBI" id="CHEBI:15378"/>
        <dbReference type="ChEBI" id="CHEBI:30616"/>
        <dbReference type="ChEBI" id="CHEBI:43474"/>
        <dbReference type="ChEBI" id="CHEBI:456216"/>
        <dbReference type="EC" id="5.6.2.4"/>
    </reaction>
</comment>